<reference evidence="5 6" key="1">
    <citation type="submission" date="2022-09" db="EMBL/GenBank/DDBJ databases">
        <authorList>
            <person name="Kop L."/>
        </authorList>
    </citation>
    <scope>NUCLEOTIDE SEQUENCE [LARGE SCALE GENOMIC DNA]</scope>
    <source>
        <strain evidence="5 6">347</strain>
    </source>
</reference>
<dbReference type="EMBL" id="OX336137">
    <property type="protein sequence ID" value="CAI2717846.1"/>
    <property type="molecule type" value="Genomic_DNA"/>
</dbReference>
<evidence type="ECO:0000256" key="1">
    <source>
        <dbReference type="ARBA" id="ARBA00022603"/>
    </source>
</evidence>
<proteinExistence type="predicted"/>
<dbReference type="PANTHER" id="PTHR43861:SF1">
    <property type="entry name" value="TRANS-ACONITATE 2-METHYLTRANSFERASE"/>
    <property type="match status" value="1"/>
</dbReference>
<name>A0ABM9HCG1_9BACT</name>
<dbReference type="SUPFAM" id="SSF53335">
    <property type="entry name" value="S-adenosyl-L-methionine-dependent methyltransferases"/>
    <property type="match status" value="1"/>
</dbReference>
<protein>
    <recommendedName>
        <fullName evidence="4">Methyltransferase domain-containing protein</fullName>
    </recommendedName>
</protein>
<evidence type="ECO:0000256" key="2">
    <source>
        <dbReference type="ARBA" id="ARBA00022679"/>
    </source>
</evidence>
<evidence type="ECO:0000313" key="6">
    <source>
        <dbReference type="Proteomes" id="UP001157733"/>
    </source>
</evidence>
<feature type="region of interest" description="Disordered" evidence="3">
    <location>
        <begin position="1"/>
        <end position="44"/>
    </location>
</feature>
<dbReference type="Gene3D" id="3.40.50.150">
    <property type="entry name" value="Vaccinia Virus protein VP39"/>
    <property type="match status" value="1"/>
</dbReference>
<gene>
    <name evidence="5" type="ORF">NSPWAT_0987</name>
</gene>
<evidence type="ECO:0000259" key="4">
    <source>
        <dbReference type="Pfam" id="PF13649"/>
    </source>
</evidence>
<sequence length="310" mass="34885">MALLAKPPKSSKSPRPRRDSGRDASTRRSSSRSTAGRSGERTNSPLWDQAARWYDALVGFHGSDYQQNIVLPGTERLLDLKKGREVLDLACGQGVLSRHLSQKGMKMTGLDVSQELIRLAQKRTARGIRFECADAADPQALKGRTFDAIACLLAIQNIEHLEPVFHNVRRWLKPQGRFVMVVTHPCFRIPRQTHWGWDEEKKIMYRRVDLYLSSNTIPILTPPMARSTVYTTTYHRSLQEYFTALNAAGLQVDMLEEWTSHKNSEPGKRAKAENRARQEIPLFLALRVRAGTSVVVEPAATSTAPKASKP</sequence>
<dbReference type="Proteomes" id="UP001157733">
    <property type="component" value="Chromosome"/>
</dbReference>
<keyword evidence="1" id="KW-0489">Methyltransferase</keyword>
<dbReference type="InterPro" id="IPR041698">
    <property type="entry name" value="Methyltransf_25"/>
</dbReference>
<accession>A0ABM9HCG1</accession>
<keyword evidence="6" id="KW-1185">Reference proteome</keyword>
<feature type="compositionally biased region" description="Basic and acidic residues" evidence="3">
    <location>
        <begin position="16"/>
        <end position="26"/>
    </location>
</feature>
<dbReference type="PANTHER" id="PTHR43861">
    <property type="entry name" value="TRANS-ACONITATE 2-METHYLTRANSFERASE-RELATED"/>
    <property type="match status" value="1"/>
</dbReference>
<dbReference type="Pfam" id="PF13649">
    <property type="entry name" value="Methyltransf_25"/>
    <property type="match status" value="1"/>
</dbReference>
<feature type="domain" description="Methyltransferase" evidence="4">
    <location>
        <begin position="86"/>
        <end position="176"/>
    </location>
</feature>
<organism evidence="5 6">
    <name type="scientific">Nitrospina watsonii</name>
    <dbReference type="NCBI Taxonomy" id="1323948"/>
    <lineage>
        <taxon>Bacteria</taxon>
        <taxon>Pseudomonadati</taxon>
        <taxon>Nitrospinota/Tectimicrobiota group</taxon>
        <taxon>Nitrospinota</taxon>
        <taxon>Nitrospinia</taxon>
        <taxon>Nitrospinales</taxon>
        <taxon>Nitrospinaceae</taxon>
        <taxon>Nitrospina</taxon>
    </lineage>
</organism>
<evidence type="ECO:0000256" key="3">
    <source>
        <dbReference type="SAM" id="MobiDB-lite"/>
    </source>
</evidence>
<feature type="compositionally biased region" description="Low complexity" evidence="3">
    <location>
        <begin position="27"/>
        <end position="37"/>
    </location>
</feature>
<keyword evidence="2" id="KW-0808">Transferase</keyword>
<feature type="compositionally biased region" description="Low complexity" evidence="3">
    <location>
        <begin position="1"/>
        <end position="13"/>
    </location>
</feature>
<evidence type="ECO:0000313" key="5">
    <source>
        <dbReference type="EMBL" id="CAI2717846.1"/>
    </source>
</evidence>
<dbReference type="CDD" id="cd02440">
    <property type="entry name" value="AdoMet_MTases"/>
    <property type="match status" value="1"/>
</dbReference>
<dbReference type="InterPro" id="IPR029063">
    <property type="entry name" value="SAM-dependent_MTases_sf"/>
</dbReference>